<dbReference type="InterPro" id="IPR003781">
    <property type="entry name" value="CoA-bd"/>
</dbReference>
<dbReference type="AlphaFoldDB" id="A0A7X1ZBK6"/>
<protein>
    <submittedName>
        <fullName evidence="2">CoA-binding protein</fullName>
    </submittedName>
</protein>
<comment type="caution">
    <text evidence="2">The sequence shown here is derived from an EMBL/GenBank/DDBJ whole genome shotgun (WGS) entry which is preliminary data.</text>
</comment>
<organism evidence="2 3">
    <name type="scientific">Lactococcus hircilactis</name>
    <dbReference type="NCBI Taxonomy" id="1494462"/>
    <lineage>
        <taxon>Bacteria</taxon>
        <taxon>Bacillati</taxon>
        <taxon>Bacillota</taxon>
        <taxon>Bacilli</taxon>
        <taxon>Lactobacillales</taxon>
        <taxon>Streptococcaceae</taxon>
        <taxon>Lactococcus</taxon>
    </lineage>
</organism>
<dbReference type="Proteomes" id="UP000439550">
    <property type="component" value="Unassembled WGS sequence"/>
</dbReference>
<dbReference type="Pfam" id="PF13380">
    <property type="entry name" value="CoA_binding_2"/>
    <property type="match status" value="1"/>
</dbReference>
<sequence>MSDAFENPSQEQIFQYLKEAKTIAVVGISDKIDRTSYLIAQGLQKNGYRLALVNPILAGKTVLGEKVYEKLQDIPFHIDIVDVFRRSEFLADVARDFIETDAGVFWAQLGLESQEAEQILRAARRNKIVMNRCIKIEYAYSGLGKK</sequence>
<feature type="domain" description="CoA-binding" evidence="1">
    <location>
        <begin position="17"/>
        <end position="111"/>
    </location>
</feature>
<keyword evidence="3" id="KW-1185">Reference proteome</keyword>
<dbReference type="PANTHER" id="PTHR33303">
    <property type="entry name" value="CYTOPLASMIC PROTEIN-RELATED"/>
    <property type="match status" value="1"/>
</dbReference>
<dbReference type="EMBL" id="WITJ01000015">
    <property type="protein sequence ID" value="MQW40307.1"/>
    <property type="molecule type" value="Genomic_DNA"/>
</dbReference>
<dbReference type="PANTHER" id="PTHR33303:SF2">
    <property type="entry name" value="COA-BINDING DOMAIN-CONTAINING PROTEIN"/>
    <property type="match status" value="1"/>
</dbReference>
<dbReference type="SMART" id="SM00881">
    <property type="entry name" value="CoA_binding"/>
    <property type="match status" value="1"/>
</dbReference>
<proteinExistence type="predicted"/>
<evidence type="ECO:0000259" key="1">
    <source>
        <dbReference type="SMART" id="SM00881"/>
    </source>
</evidence>
<dbReference type="RefSeq" id="WP_153496969.1">
    <property type="nucleotide sequence ID" value="NZ_CAXYUY010000013.1"/>
</dbReference>
<gene>
    <name evidence="2" type="ORF">GHI93_10260</name>
</gene>
<accession>A0A7X1ZBK6</accession>
<name>A0A7X1ZBK6_9LACT</name>
<dbReference type="InterPro" id="IPR036291">
    <property type="entry name" value="NAD(P)-bd_dom_sf"/>
</dbReference>
<dbReference type="SUPFAM" id="SSF51735">
    <property type="entry name" value="NAD(P)-binding Rossmann-fold domains"/>
    <property type="match status" value="1"/>
</dbReference>
<dbReference type="Gene3D" id="3.40.50.720">
    <property type="entry name" value="NAD(P)-binding Rossmann-like Domain"/>
    <property type="match status" value="1"/>
</dbReference>
<dbReference type="OrthoDB" id="9804695at2"/>
<evidence type="ECO:0000313" key="2">
    <source>
        <dbReference type="EMBL" id="MQW40307.1"/>
    </source>
</evidence>
<evidence type="ECO:0000313" key="3">
    <source>
        <dbReference type="Proteomes" id="UP000439550"/>
    </source>
</evidence>
<reference evidence="2 3" key="1">
    <citation type="submission" date="2019-10" db="EMBL/GenBank/DDBJ databases">
        <authorList>
            <person name="Dong K."/>
        </authorList>
    </citation>
    <scope>NUCLEOTIDE SEQUENCE [LARGE SCALE GENOMIC DNA]</scope>
    <source>
        <strain evidence="2 3">DSM 28960</strain>
    </source>
</reference>